<comment type="caution">
    <text evidence="2">The sequence shown here is derived from an EMBL/GenBank/DDBJ whole genome shotgun (WGS) entry which is preliminary data.</text>
</comment>
<keyword evidence="1" id="KW-1133">Transmembrane helix</keyword>
<feature type="transmembrane region" description="Helical" evidence="1">
    <location>
        <begin position="253"/>
        <end position="274"/>
    </location>
</feature>
<sequence>MSNISDGEFFKALGRAAVALALSAATIVAGYLFLAPVLHAELKPYVDGARAAPISISGNQFQPVVFAGGGMEGTSAVITSLAPGRPQDHAVLRLQRRFSASDFSFLRYHIEGLHPGLTTMLFWQRADTPGTNYVATLNGGNAGQRYHNLLRSADWRGTITEVAIGFFGDLRDYPAILHGIRLEPYSHAGLLRTVVDEWTAFSVWDHSSINLYPGAPDDSLLYPVPVAVAWLAVALLLLLALRKMRRDNAQGPVRFTVTIAALIVWFVLDGLWLLRLYQQKIETHYLFAGKTLHEKKLADWDGEYYAFAQGVKALLPAETNISVLYTERGLLPLAQRLRLHLLPEHRTNDIRLFSREDLPLSLPENRYLIVLGQPAEAGLAHRLISQPEAMKQPSKLDLIYSDNVGNLSLLYEDPREGEP</sequence>
<dbReference type="Proteomes" id="UP000259273">
    <property type="component" value="Unassembled WGS sequence"/>
</dbReference>
<accession>A0A3C1KKF9</accession>
<feature type="transmembrane region" description="Helical" evidence="1">
    <location>
        <begin position="220"/>
        <end position="241"/>
    </location>
</feature>
<dbReference type="EMBL" id="DMND01000079">
    <property type="protein sequence ID" value="HAN27182.1"/>
    <property type="molecule type" value="Genomic_DNA"/>
</dbReference>
<feature type="transmembrane region" description="Helical" evidence="1">
    <location>
        <begin position="12"/>
        <end position="34"/>
    </location>
</feature>
<evidence type="ECO:0000313" key="2">
    <source>
        <dbReference type="EMBL" id="HAN27182.1"/>
    </source>
</evidence>
<dbReference type="AlphaFoldDB" id="A0A3C1KKF9"/>
<keyword evidence="1" id="KW-0812">Transmembrane</keyword>
<evidence type="ECO:0000313" key="3">
    <source>
        <dbReference type="Proteomes" id="UP000259273"/>
    </source>
</evidence>
<name>A0A3C1KKF9_9GAMM</name>
<protein>
    <submittedName>
        <fullName evidence="2">Uncharacterized protein</fullName>
    </submittedName>
</protein>
<organism evidence="2 3">
    <name type="scientific">Haliea salexigens</name>
    <dbReference type="NCBI Taxonomy" id="287487"/>
    <lineage>
        <taxon>Bacteria</taxon>
        <taxon>Pseudomonadati</taxon>
        <taxon>Pseudomonadota</taxon>
        <taxon>Gammaproteobacteria</taxon>
        <taxon>Cellvibrionales</taxon>
        <taxon>Halieaceae</taxon>
        <taxon>Haliea</taxon>
    </lineage>
</organism>
<proteinExistence type="predicted"/>
<gene>
    <name evidence="2" type="ORF">DCP75_05585</name>
</gene>
<evidence type="ECO:0000256" key="1">
    <source>
        <dbReference type="SAM" id="Phobius"/>
    </source>
</evidence>
<keyword evidence="1" id="KW-0472">Membrane</keyword>
<reference evidence="2 3" key="1">
    <citation type="journal article" date="2018" name="Nat. Biotechnol.">
        <title>A standardized bacterial taxonomy based on genome phylogeny substantially revises the tree of life.</title>
        <authorList>
            <person name="Parks D.H."/>
            <person name="Chuvochina M."/>
            <person name="Waite D.W."/>
            <person name="Rinke C."/>
            <person name="Skarshewski A."/>
            <person name="Chaumeil P.A."/>
            <person name="Hugenholtz P."/>
        </authorList>
    </citation>
    <scope>NUCLEOTIDE SEQUENCE [LARGE SCALE GENOMIC DNA]</scope>
    <source>
        <strain evidence="2">UBA9158</strain>
    </source>
</reference>